<dbReference type="Proteomes" id="UP001501822">
    <property type="component" value="Unassembled WGS sequence"/>
</dbReference>
<reference evidence="3" key="1">
    <citation type="journal article" date="2019" name="Int. J. Syst. Evol. Microbiol.">
        <title>The Global Catalogue of Microorganisms (GCM) 10K type strain sequencing project: providing services to taxonomists for standard genome sequencing and annotation.</title>
        <authorList>
            <consortium name="The Broad Institute Genomics Platform"/>
            <consortium name="The Broad Institute Genome Sequencing Center for Infectious Disease"/>
            <person name="Wu L."/>
            <person name="Ma J."/>
        </authorList>
    </citation>
    <scope>NUCLEOTIDE SEQUENCE [LARGE SCALE GENOMIC DNA]</scope>
    <source>
        <strain evidence="3">JCM 3146</strain>
    </source>
</reference>
<proteinExistence type="predicted"/>
<dbReference type="InterPro" id="IPR013149">
    <property type="entry name" value="ADH-like_C"/>
</dbReference>
<evidence type="ECO:0000313" key="2">
    <source>
        <dbReference type="EMBL" id="GAA0354412.1"/>
    </source>
</evidence>
<protein>
    <submittedName>
        <fullName evidence="2">Zinc-binding alcohol dehydrogenase family protein</fullName>
    </submittedName>
</protein>
<dbReference type="Pfam" id="PF08240">
    <property type="entry name" value="ADH_N"/>
    <property type="match status" value="1"/>
</dbReference>
<dbReference type="SMART" id="SM00829">
    <property type="entry name" value="PKS_ER"/>
    <property type="match status" value="1"/>
</dbReference>
<dbReference type="InterPro" id="IPR020843">
    <property type="entry name" value="ER"/>
</dbReference>
<feature type="domain" description="Enoyl reductase (ER)" evidence="1">
    <location>
        <begin position="10"/>
        <end position="357"/>
    </location>
</feature>
<dbReference type="RefSeq" id="WP_252800344.1">
    <property type="nucleotide sequence ID" value="NZ_JAMXMX010000005.1"/>
</dbReference>
<gene>
    <name evidence="2" type="ORF">GCM10010151_49990</name>
</gene>
<keyword evidence="3" id="KW-1185">Reference proteome</keyword>
<dbReference type="CDD" id="cd05188">
    <property type="entry name" value="MDR"/>
    <property type="match status" value="1"/>
</dbReference>
<dbReference type="SUPFAM" id="SSF51735">
    <property type="entry name" value="NAD(P)-binding Rossmann-fold domains"/>
    <property type="match status" value="1"/>
</dbReference>
<dbReference type="InterPro" id="IPR011032">
    <property type="entry name" value="GroES-like_sf"/>
</dbReference>
<accession>A0ABP3GV47</accession>
<comment type="caution">
    <text evidence="2">The sequence shown here is derived from an EMBL/GenBank/DDBJ whole genome shotgun (WGS) entry which is preliminary data.</text>
</comment>
<organism evidence="2 3">
    <name type="scientific">Actinoallomurus spadix</name>
    <dbReference type="NCBI Taxonomy" id="79912"/>
    <lineage>
        <taxon>Bacteria</taxon>
        <taxon>Bacillati</taxon>
        <taxon>Actinomycetota</taxon>
        <taxon>Actinomycetes</taxon>
        <taxon>Streptosporangiales</taxon>
        <taxon>Thermomonosporaceae</taxon>
        <taxon>Actinoallomurus</taxon>
    </lineage>
</organism>
<dbReference type="Gene3D" id="3.40.50.720">
    <property type="entry name" value="NAD(P)-binding Rossmann-like Domain"/>
    <property type="match status" value="1"/>
</dbReference>
<dbReference type="Pfam" id="PF00107">
    <property type="entry name" value="ADH_zinc_N"/>
    <property type="match status" value="1"/>
</dbReference>
<dbReference type="EMBL" id="BAAABM010000045">
    <property type="protein sequence ID" value="GAA0354412.1"/>
    <property type="molecule type" value="Genomic_DNA"/>
</dbReference>
<dbReference type="InterPro" id="IPR013154">
    <property type="entry name" value="ADH-like_N"/>
</dbReference>
<dbReference type="PANTHER" id="PTHR43677:SF4">
    <property type="entry name" value="QUINONE OXIDOREDUCTASE-LIKE PROTEIN 2"/>
    <property type="match status" value="1"/>
</dbReference>
<dbReference type="PANTHER" id="PTHR43677">
    <property type="entry name" value="SHORT-CHAIN DEHYDROGENASE/REDUCTASE"/>
    <property type="match status" value="1"/>
</dbReference>
<sequence length="359" mass="37806">MKAAVLKEFGSPLSVEDVPEPVLGTGEVIVDVVAAAVLPYAAEVFSGERRYPLTLPVTPGAGAVGRVREVGPDATRLAPGQWVLCDPTIRSRDHALTPDIALQGLSARGDGGLRLQRHFGQGSYAERLLIPTENAVPLGPIDPADAARWLVLTTCLVPYGGLLAGGLEAGETVLVSGATGNFGGAAVAVALAMGAARVVAPGRNEEALTGLERRFGAHVRTVRLTGDEERDRERMTAAAHGPIDLVLDLLPPTAGTTPVRAAAMTVREYGRVVLMGGVGMLDGADLPLPYRWLMRNNVTVRGQWMFPRHAPVRLIELARCGRLDLGLFALTEFALDDAGEAVAHAARHGAPFGLTVIRP</sequence>
<dbReference type="SUPFAM" id="SSF50129">
    <property type="entry name" value="GroES-like"/>
    <property type="match status" value="1"/>
</dbReference>
<evidence type="ECO:0000259" key="1">
    <source>
        <dbReference type="SMART" id="SM00829"/>
    </source>
</evidence>
<dbReference type="InterPro" id="IPR036291">
    <property type="entry name" value="NAD(P)-bd_dom_sf"/>
</dbReference>
<dbReference type="InterPro" id="IPR051397">
    <property type="entry name" value="Zn-ADH-like_protein"/>
</dbReference>
<dbReference type="Gene3D" id="3.90.180.10">
    <property type="entry name" value="Medium-chain alcohol dehydrogenases, catalytic domain"/>
    <property type="match status" value="1"/>
</dbReference>
<evidence type="ECO:0000313" key="3">
    <source>
        <dbReference type="Proteomes" id="UP001501822"/>
    </source>
</evidence>
<name>A0ABP3GV47_9ACTN</name>